<gene>
    <name evidence="3" type="ORF">ACFQRG_10400</name>
</gene>
<dbReference type="InterPro" id="IPR013011">
    <property type="entry name" value="PTS_EIIB_2"/>
</dbReference>
<evidence type="ECO:0000313" key="4">
    <source>
        <dbReference type="Proteomes" id="UP001596505"/>
    </source>
</evidence>
<dbReference type="PROSITE" id="PS51099">
    <property type="entry name" value="PTS_EIIB_TYPE_2"/>
    <property type="match status" value="1"/>
</dbReference>
<dbReference type="EMBL" id="JBHTCO010000012">
    <property type="protein sequence ID" value="MFC7393368.1"/>
    <property type="molecule type" value="Genomic_DNA"/>
</dbReference>
<dbReference type="Gene3D" id="3.40.50.2300">
    <property type="match status" value="1"/>
</dbReference>
<evidence type="ECO:0000313" key="3">
    <source>
        <dbReference type="EMBL" id="MFC7393368.1"/>
    </source>
</evidence>
<keyword evidence="1 3" id="KW-0808">Transferase</keyword>
<evidence type="ECO:0000259" key="2">
    <source>
        <dbReference type="PROSITE" id="PS51099"/>
    </source>
</evidence>
<sequence length="99" mass="10867">MKIAAVCGSGLGSSFMIEMNIKSILDQLGINQDDIEVTHFDMGSAMPDSADHFFVGQDLADATEKLGHEKVTVLKSIIDKNELKEKVVQYLQESGRLPK</sequence>
<dbReference type="InterPro" id="IPR003501">
    <property type="entry name" value="PTS_EIIB_2/3"/>
</dbReference>
<keyword evidence="3" id="KW-0813">Transport</keyword>
<protein>
    <submittedName>
        <fullName evidence="3">PTS sugar transporter subunit IIB</fullName>
        <ecNumber evidence="3">2.7.1.-</ecNumber>
    </submittedName>
</protein>
<dbReference type="CDD" id="cd05563">
    <property type="entry name" value="PTS_IIB_ascorbate"/>
    <property type="match status" value="1"/>
</dbReference>
<evidence type="ECO:0000256" key="1">
    <source>
        <dbReference type="ARBA" id="ARBA00022679"/>
    </source>
</evidence>
<organism evidence="3 4">
    <name type="scientific">Scopulibacillus cellulosilyticus</name>
    <dbReference type="NCBI Taxonomy" id="2665665"/>
    <lineage>
        <taxon>Bacteria</taxon>
        <taxon>Bacillati</taxon>
        <taxon>Bacillota</taxon>
        <taxon>Bacilli</taxon>
        <taxon>Bacillales</taxon>
        <taxon>Sporolactobacillaceae</taxon>
        <taxon>Scopulibacillus</taxon>
    </lineage>
</organism>
<dbReference type="EC" id="2.7.1.-" evidence="3"/>
<reference evidence="4" key="1">
    <citation type="journal article" date="2019" name="Int. J. Syst. Evol. Microbiol.">
        <title>The Global Catalogue of Microorganisms (GCM) 10K type strain sequencing project: providing services to taxonomists for standard genome sequencing and annotation.</title>
        <authorList>
            <consortium name="The Broad Institute Genomics Platform"/>
            <consortium name="The Broad Institute Genome Sequencing Center for Infectious Disease"/>
            <person name="Wu L."/>
            <person name="Ma J."/>
        </authorList>
    </citation>
    <scope>NUCLEOTIDE SEQUENCE [LARGE SCALE GENOMIC DNA]</scope>
    <source>
        <strain evidence="4">CGMCC 1.16305</strain>
    </source>
</reference>
<dbReference type="GO" id="GO:0016740">
    <property type="term" value="F:transferase activity"/>
    <property type="evidence" value="ECO:0007669"/>
    <property type="project" value="UniProtKB-KW"/>
</dbReference>
<comment type="caution">
    <text evidence="3">The sequence shown here is derived from an EMBL/GenBank/DDBJ whole genome shotgun (WGS) entry which is preliminary data.</text>
</comment>
<name>A0ABW2Q167_9BACL</name>
<dbReference type="InterPro" id="IPR036095">
    <property type="entry name" value="PTS_EIIB-like_sf"/>
</dbReference>
<proteinExistence type="predicted"/>
<dbReference type="SUPFAM" id="SSF52794">
    <property type="entry name" value="PTS system IIB component-like"/>
    <property type="match status" value="1"/>
</dbReference>
<dbReference type="Pfam" id="PF02302">
    <property type="entry name" value="PTS_IIB"/>
    <property type="match status" value="1"/>
</dbReference>
<dbReference type="Proteomes" id="UP001596505">
    <property type="component" value="Unassembled WGS sequence"/>
</dbReference>
<keyword evidence="3" id="KW-0762">Sugar transport</keyword>
<dbReference type="RefSeq" id="WP_380965850.1">
    <property type="nucleotide sequence ID" value="NZ_JBHTCO010000012.1"/>
</dbReference>
<accession>A0ABW2Q167</accession>
<keyword evidence="4" id="KW-1185">Reference proteome</keyword>
<feature type="domain" description="PTS EIIB type-2" evidence="2">
    <location>
        <begin position="1"/>
        <end position="95"/>
    </location>
</feature>